<dbReference type="InterPro" id="IPR017972">
    <property type="entry name" value="Cyt_P450_CS"/>
</dbReference>
<dbReference type="CDD" id="cd11061">
    <property type="entry name" value="CYP67-like"/>
    <property type="match status" value="1"/>
</dbReference>
<sequence>MYAVVISVSFLSFLVYYFVISPVWLYLRDPKGFRKYPAMNALAGITDLGFMYEATKGFRTKHLTELHKKYPVVRIGPNSLSFSGVQAIKVKCQDIYGHGTPCTKDHFYVVTGGSHTHLADVVNKADHARKRRVLSSAYAIKNLEDWEYKVADKTERFIKACDAACTLPPKTSADPQPDELTFDYRKWTNFFTVEAIADIGLSEKLGFLDNGSADCTAEKRDGTLYTANFVESLHNTAIAQSRLVWGYSWYKTNEYLARLLSKDFRRMLRLGDQFDDIVYHRATKRLARYRAGEKLDDFFQALMEDKNGRQNNQEWGEIVSEVSIMMNAGSDTTAIAMNNAMYHLLKHPDALKKLQEEVDSALDEDEEVAPFAKVKHLPYLRAVIDETLRITPSVTFNLPRRTPQGGCAIGDEFIPGETSVSISAWTAHRDEEVFPEPEKFRPERWLGEGAQELQRGFIAFSTGARGCIGRNISYLEQTVLLASVVHRYGMALPSMDWTPELDEGTNLLVKEMPVKVWRRV</sequence>
<name>A0A9P9L8Z4_FUSSL</name>
<evidence type="ECO:0000256" key="5">
    <source>
        <dbReference type="PIRSR" id="PIRSR602401-1"/>
    </source>
</evidence>
<dbReference type="GO" id="GO:0016705">
    <property type="term" value="F:oxidoreductase activity, acting on paired donors, with incorporation or reduction of molecular oxygen"/>
    <property type="evidence" value="ECO:0007669"/>
    <property type="project" value="InterPro"/>
</dbReference>
<gene>
    <name evidence="8" type="ORF">B0J15DRAFT_383328</name>
</gene>
<keyword evidence="3 5" id="KW-0479">Metal-binding</keyword>
<dbReference type="PRINTS" id="PR00463">
    <property type="entry name" value="EP450I"/>
</dbReference>
<accession>A0A9P9L8Z4</accession>
<keyword evidence="7" id="KW-0812">Transmembrane</keyword>
<organism evidence="8 9">
    <name type="scientific">Fusarium solani</name>
    <name type="common">Filamentous fungus</name>
    <dbReference type="NCBI Taxonomy" id="169388"/>
    <lineage>
        <taxon>Eukaryota</taxon>
        <taxon>Fungi</taxon>
        <taxon>Dikarya</taxon>
        <taxon>Ascomycota</taxon>
        <taxon>Pezizomycotina</taxon>
        <taxon>Sordariomycetes</taxon>
        <taxon>Hypocreomycetidae</taxon>
        <taxon>Hypocreales</taxon>
        <taxon>Nectriaceae</taxon>
        <taxon>Fusarium</taxon>
        <taxon>Fusarium solani species complex</taxon>
    </lineage>
</organism>
<dbReference type="InterPro" id="IPR036396">
    <property type="entry name" value="Cyt_P450_sf"/>
</dbReference>
<keyword evidence="2 5" id="KW-0349">Heme</keyword>
<comment type="similarity">
    <text evidence="6">Belongs to the cytochrome P450 family.</text>
</comment>
<dbReference type="AlphaFoldDB" id="A0A9P9L8Z4"/>
<keyword evidence="7" id="KW-0472">Membrane</keyword>
<keyword evidence="6" id="KW-0560">Oxidoreductase</keyword>
<dbReference type="InterPro" id="IPR002401">
    <property type="entry name" value="Cyt_P450_E_grp-I"/>
</dbReference>
<dbReference type="InterPro" id="IPR050121">
    <property type="entry name" value="Cytochrome_P450_monoxygenase"/>
</dbReference>
<keyword evidence="9" id="KW-1185">Reference proteome</keyword>
<keyword evidence="6" id="KW-0503">Monooxygenase</keyword>
<evidence type="ECO:0000313" key="8">
    <source>
        <dbReference type="EMBL" id="KAH7276093.1"/>
    </source>
</evidence>
<dbReference type="GO" id="GO:0005506">
    <property type="term" value="F:iron ion binding"/>
    <property type="evidence" value="ECO:0007669"/>
    <property type="project" value="InterPro"/>
</dbReference>
<keyword evidence="4 5" id="KW-0408">Iron</keyword>
<dbReference type="GO" id="GO:0020037">
    <property type="term" value="F:heme binding"/>
    <property type="evidence" value="ECO:0007669"/>
    <property type="project" value="InterPro"/>
</dbReference>
<dbReference type="Proteomes" id="UP000736672">
    <property type="component" value="Unassembled WGS sequence"/>
</dbReference>
<reference evidence="8" key="1">
    <citation type="journal article" date="2021" name="Nat. Commun.">
        <title>Genetic determinants of endophytism in the Arabidopsis root mycobiome.</title>
        <authorList>
            <person name="Mesny F."/>
            <person name="Miyauchi S."/>
            <person name="Thiergart T."/>
            <person name="Pickel B."/>
            <person name="Atanasova L."/>
            <person name="Karlsson M."/>
            <person name="Huettel B."/>
            <person name="Barry K.W."/>
            <person name="Haridas S."/>
            <person name="Chen C."/>
            <person name="Bauer D."/>
            <person name="Andreopoulos W."/>
            <person name="Pangilinan J."/>
            <person name="LaButti K."/>
            <person name="Riley R."/>
            <person name="Lipzen A."/>
            <person name="Clum A."/>
            <person name="Drula E."/>
            <person name="Henrissat B."/>
            <person name="Kohler A."/>
            <person name="Grigoriev I.V."/>
            <person name="Martin F.M."/>
            <person name="Hacquard S."/>
        </authorList>
    </citation>
    <scope>NUCLEOTIDE SEQUENCE</scope>
    <source>
        <strain evidence="8">FSSC 5 MPI-SDFR-AT-0091</strain>
    </source>
</reference>
<evidence type="ECO:0000256" key="1">
    <source>
        <dbReference type="ARBA" id="ARBA00001971"/>
    </source>
</evidence>
<dbReference type="GO" id="GO:0004497">
    <property type="term" value="F:monooxygenase activity"/>
    <property type="evidence" value="ECO:0007669"/>
    <property type="project" value="UniProtKB-KW"/>
</dbReference>
<keyword evidence="7" id="KW-1133">Transmembrane helix</keyword>
<dbReference type="InterPro" id="IPR001128">
    <property type="entry name" value="Cyt_P450"/>
</dbReference>
<proteinExistence type="inferred from homology"/>
<feature type="transmembrane region" description="Helical" evidence="7">
    <location>
        <begin position="6"/>
        <end position="27"/>
    </location>
</feature>
<evidence type="ECO:0000256" key="2">
    <source>
        <dbReference type="ARBA" id="ARBA00022617"/>
    </source>
</evidence>
<dbReference type="PROSITE" id="PS00086">
    <property type="entry name" value="CYTOCHROME_P450"/>
    <property type="match status" value="1"/>
</dbReference>
<comment type="cofactor">
    <cofactor evidence="1 5">
        <name>heme</name>
        <dbReference type="ChEBI" id="CHEBI:30413"/>
    </cofactor>
</comment>
<evidence type="ECO:0000256" key="7">
    <source>
        <dbReference type="SAM" id="Phobius"/>
    </source>
</evidence>
<feature type="binding site" description="axial binding residue" evidence="5">
    <location>
        <position position="467"/>
    </location>
    <ligand>
        <name>heme</name>
        <dbReference type="ChEBI" id="CHEBI:30413"/>
    </ligand>
    <ligandPart>
        <name>Fe</name>
        <dbReference type="ChEBI" id="CHEBI:18248"/>
    </ligandPart>
</feature>
<dbReference type="PANTHER" id="PTHR24305:SF172">
    <property type="entry name" value="P450, PUTATIVE (EUROFUNG)-RELATED"/>
    <property type="match status" value="1"/>
</dbReference>
<dbReference type="EMBL" id="JAGTJS010000001">
    <property type="protein sequence ID" value="KAH7276093.1"/>
    <property type="molecule type" value="Genomic_DNA"/>
</dbReference>
<dbReference type="PANTHER" id="PTHR24305">
    <property type="entry name" value="CYTOCHROME P450"/>
    <property type="match status" value="1"/>
</dbReference>
<evidence type="ECO:0000256" key="6">
    <source>
        <dbReference type="RuleBase" id="RU000461"/>
    </source>
</evidence>
<dbReference type="OrthoDB" id="2789670at2759"/>
<dbReference type="Gene3D" id="1.10.630.10">
    <property type="entry name" value="Cytochrome P450"/>
    <property type="match status" value="1"/>
</dbReference>
<dbReference type="PRINTS" id="PR00385">
    <property type="entry name" value="P450"/>
</dbReference>
<dbReference type="Pfam" id="PF00067">
    <property type="entry name" value="p450"/>
    <property type="match status" value="1"/>
</dbReference>
<evidence type="ECO:0000256" key="3">
    <source>
        <dbReference type="ARBA" id="ARBA00022723"/>
    </source>
</evidence>
<protein>
    <submittedName>
        <fullName evidence="8">Cytochrome P450</fullName>
    </submittedName>
</protein>
<evidence type="ECO:0000256" key="4">
    <source>
        <dbReference type="ARBA" id="ARBA00023004"/>
    </source>
</evidence>
<dbReference type="SUPFAM" id="SSF48264">
    <property type="entry name" value="Cytochrome P450"/>
    <property type="match status" value="1"/>
</dbReference>
<evidence type="ECO:0000313" key="9">
    <source>
        <dbReference type="Proteomes" id="UP000736672"/>
    </source>
</evidence>
<comment type="caution">
    <text evidence="8">The sequence shown here is derived from an EMBL/GenBank/DDBJ whole genome shotgun (WGS) entry which is preliminary data.</text>
</comment>